<protein>
    <submittedName>
        <fullName evidence="1">Uncharacterized protein</fullName>
    </submittedName>
</protein>
<accession>A0A328DLQ0</accession>
<organism evidence="1 2">
    <name type="scientific">Cuscuta australis</name>
    <dbReference type="NCBI Taxonomy" id="267555"/>
    <lineage>
        <taxon>Eukaryota</taxon>
        <taxon>Viridiplantae</taxon>
        <taxon>Streptophyta</taxon>
        <taxon>Embryophyta</taxon>
        <taxon>Tracheophyta</taxon>
        <taxon>Spermatophyta</taxon>
        <taxon>Magnoliopsida</taxon>
        <taxon>eudicotyledons</taxon>
        <taxon>Gunneridae</taxon>
        <taxon>Pentapetalae</taxon>
        <taxon>asterids</taxon>
        <taxon>lamiids</taxon>
        <taxon>Solanales</taxon>
        <taxon>Convolvulaceae</taxon>
        <taxon>Cuscuteae</taxon>
        <taxon>Cuscuta</taxon>
        <taxon>Cuscuta subgen. Grammica</taxon>
        <taxon>Cuscuta sect. Cleistogrammica</taxon>
    </lineage>
</organism>
<name>A0A328DLQ0_9ASTE</name>
<dbReference type="EMBL" id="NQVE01000125">
    <property type="protein sequence ID" value="RAL46170.1"/>
    <property type="molecule type" value="Genomic_DNA"/>
</dbReference>
<evidence type="ECO:0000313" key="2">
    <source>
        <dbReference type="Proteomes" id="UP000249390"/>
    </source>
</evidence>
<sequence>MFYSTLTLYDIHREAKQSASLFAIETLARLLPDVASAFKAIFGMIFRLWISLIDICLEKAVEFDGYCQTHQPPKAFIKADVSPMLAGSEDDAQKLVSIATAGHG</sequence>
<gene>
    <name evidence="1" type="ORF">DM860_006324</name>
</gene>
<dbReference type="AlphaFoldDB" id="A0A328DLQ0"/>
<comment type="caution">
    <text evidence="1">The sequence shown here is derived from an EMBL/GenBank/DDBJ whole genome shotgun (WGS) entry which is preliminary data.</text>
</comment>
<dbReference type="Proteomes" id="UP000249390">
    <property type="component" value="Unassembled WGS sequence"/>
</dbReference>
<proteinExistence type="predicted"/>
<reference evidence="1 2" key="1">
    <citation type="submission" date="2018-06" db="EMBL/GenBank/DDBJ databases">
        <title>The Genome of Cuscuta australis (Dodder) Provides Insight into the Evolution of Plant Parasitism.</title>
        <authorList>
            <person name="Liu H."/>
        </authorList>
    </citation>
    <scope>NUCLEOTIDE SEQUENCE [LARGE SCALE GENOMIC DNA]</scope>
    <source>
        <strain evidence="2">cv. Yunnan</strain>
        <tissue evidence="1">Vines</tissue>
    </source>
</reference>
<keyword evidence="2" id="KW-1185">Reference proteome</keyword>
<evidence type="ECO:0000313" key="1">
    <source>
        <dbReference type="EMBL" id="RAL46170.1"/>
    </source>
</evidence>